<organism evidence="1">
    <name type="scientific">Arundo donax</name>
    <name type="common">Giant reed</name>
    <name type="synonym">Donax arundinaceus</name>
    <dbReference type="NCBI Taxonomy" id="35708"/>
    <lineage>
        <taxon>Eukaryota</taxon>
        <taxon>Viridiplantae</taxon>
        <taxon>Streptophyta</taxon>
        <taxon>Embryophyta</taxon>
        <taxon>Tracheophyta</taxon>
        <taxon>Spermatophyta</taxon>
        <taxon>Magnoliopsida</taxon>
        <taxon>Liliopsida</taxon>
        <taxon>Poales</taxon>
        <taxon>Poaceae</taxon>
        <taxon>PACMAD clade</taxon>
        <taxon>Arundinoideae</taxon>
        <taxon>Arundineae</taxon>
        <taxon>Arundo</taxon>
    </lineage>
</organism>
<protein>
    <submittedName>
        <fullName evidence="1">Uncharacterized protein</fullName>
    </submittedName>
</protein>
<accession>A0A0A9EM83</accession>
<dbReference type="AlphaFoldDB" id="A0A0A9EM83"/>
<proteinExistence type="predicted"/>
<name>A0A0A9EM83_ARUDO</name>
<evidence type="ECO:0000313" key="1">
    <source>
        <dbReference type="EMBL" id="JAD98975.1"/>
    </source>
</evidence>
<sequence length="50" mass="5432">MVSIPSSLSLSLLLPLFPTTPPSSPSLPCLPLDRSGSFFLRRSLLRSCDE</sequence>
<dbReference type="EMBL" id="GBRH01198920">
    <property type="protein sequence ID" value="JAD98975.1"/>
    <property type="molecule type" value="Transcribed_RNA"/>
</dbReference>
<reference evidence="1" key="1">
    <citation type="submission" date="2014-09" db="EMBL/GenBank/DDBJ databases">
        <authorList>
            <person name="Magalhaes I.L.F."/>
            <person name="Oliveira U."/>
            <person name="Santos F.R."/>
            <person name="Vidigal T.H.D.A."/>
            <person name="Brescovit A.D."/>
            <person name="Santos A.J."/>
        </authorList>
    </citation>
    <scope>NUCLEOTIDE SEQUENCE</scope>
    <source>
        <tissue evidence="1">Shoot tissue taken approximately 20 cm above the soil surface</tissue>
    </source>
</reference>
<reference evidence="1" key="2">
    <citation type="journal article" date="2015" name="Data Brief">
        <title>Shoot transcriptome of the giant reed, Arundo donax.</title>
        <authorList>
            <person name="Barrero R.A."/>
            <person name="Guerrero F.D."/>
            <person name="Moolhuijzen P."/>
            <person name="Goolsby J.A."/>
            <person name="Tidwell J."/>
            <person name="Bellgard S.E."/>
            <person name="Bellgard M.I."/>
        </authorList>
    </citation>
    <scope>NUCLEOTIDE SEQUENCE</scope>
    <source>
        <tissue evidence="1">Shoot tissue taken approximately 20 cm above the soil surface</tissue>
    </source>
</reference>